<name>A0A6J4Q359_9ACTN</name>
<reference evidence="2" key="1">
    <citation type="submission" date="2020-02" db="EMBL/GenBank/DDBJ databases">
        <authorList>
            <person name="Meier V. D."/>
        </authorList>
    </citation>
    <scope>NUCLEOTIDE SEQUENCE</scope>
    <source>
        <strain evidence="2">AVDCRST_MAG55</strain>
    </source>
</reference>
<feature type="region of interest" description="Disordered" evidence="1">
    <location>
        <begin position="1"/>
        <end position="37"/>
    </location>
</feature>
<organism evidence="2">
    <name type="scientific">uncultured Rubrobacteraceae bacterium</name>
    <dbReference type="NCBI Taxonomy" id="349277"/>
    <lineage>
        <taxon>Bacteria</taxon>
        <taxon>Bacillati</taxon>
        <taxon>Actinomycetota</taxon>
        <taxon>Rubrobacteria</taxon>
        <taxon>Rubrobacterales</taxon>
        <taxon>Rubrobacteraceae</taxon>
        <taxon>environmental samples</taxon>
    </lineage>
</organism>
<evidence type="ECO:0000313" key="2">
    <source>
        <dbReference type="EMBL" id="CAA9433248.1"/>
    </source>
</evidence>
<proteinExistence type="predicted"/>
<evidence type="ECO:0000256" key="1">
    <source>
        <dbReference type="SAM" id="MobiDB-lite"/>
    </source>
</evidence>
<gene>
    <name evidence="2" type="ORF">AVDCRST_MAG55-2809</name>
</gene>
<feature type="compositionally biased region" description="Basic and acidic residues" evidence="1">
    <location>
        <begin position="15"/>
        <end position="37"/>
    </location>
</feature>
<sequence length="37" mass="4068">MPAYSAVIGTCPSRPNDHAGHDDGGRRRRVDEAEFVK</sequence>
<dbReference type="EMBL" id="CADCUZ010000139">
    <property type="protein sequence ID" value="CAA9433248.1"/>
    <property type="molecule type" value="Genomic_DNA"/>
</dbReference>
<protein>
    <submittedName>
        <fullName evidence="2">Uncharacterized protein</fullName>
    </submittedName>
</protein>
<accession>A0A6J4Q359</accession>
<dbReference type="AlphaFoldDB" id="A0A6J4Q359"/>